<sequence length="162" mass="17569">MATASRITLRQELAQRLHGSESFLTGTNSGASATTMTDVTLISTTLSANHFVGYWLLIDSAGDAAPEEETRMVTQYDPATGVETVDPVFSAALASSDTYELHPKLHPDRLNEAINWALEFGSNNAYAAITDDDASSPIYDKEVLIEGALYYLKLSTTPRTAY</sequence>
<dbReference type="AlphaFoldDB" id="A0A0F9GB07"/>
<proteinExistence type="predicted"/>
<reference evidence="1" key="1">
    <citation type="journal article" date="2015" name="Nature">
        <title>Complex archaea that bridge the gap between prokaryotes and eukaryotes.</title>
        <authorList>
            <person name="Spang A."/>
            <person name="Saw J.H."/>
            <person name="Jorgensen S.L."/>
            <person name="Zaremba-Niedzwiedzka K."/>
            <person name="Martijn J."/>
            <person name="Lind A.E."/>
            <person name="van Eijk R."/>
            <person name="Schleper C."/>
            <person name="Guy L."/>
            <person name="Ettema T.J."/>
        </authorList>
    </citation>
    <scope>NUCLEOTIDE SEQUENCE</scope>
</reference>
<organism evidence="1">
    <name type="scientific">marine sediment metagenome</name>
    <dbReference type="NCBI Taxonomy" id="412755"/>
    <lineage>
        <taxon>unclassified sequences</taxon>
        <taxon>metagenomes</taxon>
        <taxon>ecological metagenomes</taxon>
    </lineage>
</organism>
<evidence type="ECO:0000313" key="1">
    <source>
        <dbReference type="EMBL" id="KKL95948.1"/>
    </source>
</evidence>
<comment type="caution">
    <text evidence="1">The sequence shown here is derived from an EMBL/GenBank/DDBJ whole genome shotgun (WGS) entry which is preliminary data.</text>
</comment>
<accession>A0A0F9GB07</accession>
<dbReference type="EMBL" id="LAZR01018556">
    <property type="protein sequence ID" value="KKL95948.1"/>
    <property type="molecule type" value="Genomic_DNA"/>
</dbReference>
<protein>
    <submittedName>
        <fullName evidence="1">Uncharacterized protein</fullName>
    </submittedName>
</protein>
<name>A0A0F9GB07_9ZZZZ</name>
<gene>
    <name evidence="1" type="ORF">LCGC14_1849460</name>
</gene>